<proteinExistence type="predicted"/>
<gene>
    <name evidence="1" type="ORF">B9T62_18320</name>
</gene>
<dbReference type="OrthoDB" id="9950122at2"/>
<dbReference type="RefSeq" id="WP_087916563.1">
    <property type="nucleotide sequence ID" value="NZ_CP021780.1"/>
</dbReference>
<organism evidence="1 2">
    <name type="scientific">Paenibacillus donghaensis</name>
    <dbReference type="NCBI Taxonomy" id="414771"/>
    <lineage>
        <taxon>Bacteria</taxon>
        <taxon>Bacillati</taxon>
        <taxon>Bacillota</taxon>
        <taxon>Bacilli</taxon>
        <taxon>Bacillales</taxon>
        <taxon>Paenibacillaceae</taxon>
        <taxon>Paenibacillus</taxon>
    </lineage>
</organism>
<keyword evidence="2" id="KW-1185">Reference proteome</keyword>
<dbReference type="EMBL" id="CP021780">
    <property type="protein sequence ID" value="ASA22565.1"/>
    <property type="molecule type" value="Genomic_DNA"/>
</dbReference>
<evidence type="ECO:0000313" key="2">
    <source>
        <dbReference type="Proteomes" id="UP000249890"/>
    </source>
</evidence>
<dbReference type="AlphaFoldDB" id="A0A2Z2KF37"/>
<accession>A0A2Z2KF37</accession>
<sequence length="59" mass="6947">MRLIDQIEDVVRLLNNAKNDLEEWIDVMEEDGWTRYDNSMKETRDLIGEIESVLHNIGA</sequence>
<protein>
    <submittedName>
        <fullName evidence="1">Uncharacterized protein</fullName>
    </submittedName>
</protein>
<reference evidence="1 2" key="1">
    <citation type="submission" date="2017-06" db="EMBL/GenBank/DDBJ databases">
        <title>Complete genome sequence of Paenibacillus donghaensis KCTC 13049T isolated from East Sea sediment, South Korea.</title>
        <authorList>
            <person name="Jung B.K."/>
            <person name="Hong S.-J."/>
            <person name="Shin J.-H."/>
        </authorList>
    </citation>
    <scope>NUCLEOTIDE SEQUENCE [LARGE SCALE GENOMIC DNA]</scope>
    <source>
        <strain evidence="1 2">KCTC 13049</strain>
    </source>
</reference>
<dbReference type="Proteomes" id="UP000249890">
    <property type="component" value="Chromosome"/>
</dbReference>
<dbReference type="KEGG" id="pdh:B9T62_18320"/>
<evidence type="ECO:0000313" key="1">
    <source>
        <dbReference type="EMBL" id="ASA22565.1"/>
    </source>
</evidence>
<name>A0A2Z2KF37_9BACL</name>